<reference evidence="3 4" key="1">
    <citation type="journal article" date="2013" name="ISME J.">
        <title>A metabolic model for members of the genus Tetrasphaera involved in enhanced biological phosphorus removal.</title>
        <authorList>
            <person name="Kristiansen R."/>
            <person name="Nguyen H.T.T."/>
            <person name="Saunders A.M."/>
            <person name="Nielsen J.L."/>
            <person name="Wimmer R."/>
            <person name="Le V.Q."/>
            <person name="McIlroy S.J."/>
            <person name="Petrovski S."/>
            <person name="Seviour R.J."/>
            <person name="Calteau A."/>
            <person name="Nielsen K.L."/>
            <person name="Nielsen P.H."/>
        </authorList>
    </citation>
    <scope>NUCLEOTIDE SEQUENCE [LARGE SCALE GENOMIC DNA]</scope>
    <source>
        <strain evidence="3 4">Ben110</strain>
    </source>
</reference>
<dbReference type="GO" id="GO:0000156">
    <property type="term" value="F:phosphorelay response regulator activity"/>
    <property type="evidence" value="ECO:0007669"/>
    <property type="project" value="TreeGrafter"/>
</dbReference>
<feature type="domain" description="Response regulatory" evidence="2">
    <location>
        <begin position="1"/>
        <end position="52"/>
    </location>
</feature>
<evidence type="ECO:0000313" key="3">
    <source>
        <dbReference type="EMBL" id="CCH72903.1"/>
    </source>
</evidence>
<dbReference type="Pfam" id="PF09339">
    <property type="entry name" value="HTH_IclR"/>
    <property type="match status" value="1"/>
</dbReference>
<dbReference type="GO" id="GO:0003677">
    <property type="term" value="F:DNA binding"/>
    <property type="evidence" value="ECO:0007669"/>
    <property type="project" value="InterPro"/>
</dbReference>
<accession>W6JU50</accession>
<sequence>MRRPAGVGPDVLMLSAARDIETLRVAQQAGAFHYLIKPFDIHALRLRLSEYAVFRSQVDAVTEAHQDDVDRLFRPGQVRIGKEPPKGISNETIDLVVKALRDVAEDISAQECAEAVGLSRSSARRYLEHLVDSGRAQVRHRYGATGRPDRRYSPL</sequence>
<dbReference type="InterPro" id="IPR051271">
    <property type="entry name" value="2C-system_Tx_regulators"/>
</dbReference>
<name>W6JU50_9MICO</name>
<dbReference type="GO" id="GO:0006355">
    <property type="term" value="P:regulation of DNA-templated transcription"/>
    <property type="evidence" value="ECO:0007669"/>
    <property type="project" value="InterPro"/>
</dbReference>
<dbReference type="PANTHER" id="PTHR45526">
    <property type="entry name" value="TRANSCRIPTIONAL REGULATORY PROTEIN DPIA"/>
    <property type="match status" value="1"/>
</dbReference>
<dbReference type="Gene3D" id="1.10.10.10">
    <property type="entry name" value="Winged helix-like DNA-binding domain superfamily/Winged helix DNA-binding domain"/>
    <property type="match status" value="1"/>
</dbReference>
<protein>
    <submittedName>
        <fullName evidence="3">Tricarboxylate transport transcriptional regulator TctD</fullName>
    </submittedName>
</protein>
<evidence type="ECO:0000256" key="1">
    <source>
        <dbReference type="PROSITE-ProRule" id="PRU00169"/>
    </source>
</evidence>
<dbReference type="RefSeq" id="WP_235435634.1">
    <property type="nucleotide sequence ID" value="NZ_HG764815.1"/>
</dbReference>
<dbReference type="PROSITE" id="PS50110">
    <property type="entry name" value="RESPONSE_REGULATORY"/>
    <property type="match status" value="1"/>
</dbReference>
<dbReference type="InterPro" id="IPR001789">
    <property type="entry name" value="Sig_transdc_resp-reg_receiver"/>
</dbReference>
<dbReference type="PANTHER" id="PTHR45526:SF1">
    <property type="entry name" value="TRANSCRIPTIONAL REGULATORY PROTEIN DCUR-RELATED"/>
    <property type="match status" value="1"/>
</dbReference>
<dbReference type="EMBL" id="CAJA01000124">
    <property type="protein sequence ID" value="CCH72903.1"/>
    <property type="molecule type" value="Genomic_DNA"/>
</dbReference>
<dbReference type="Proteomes" id="UP000035763">
    <property type="component" value="Unassembled WGS sequence"/>
</dbReference>
<proteinExistence type="predicted"/>
<dbReference type="InterPro" id="IPR005471">
    <property type="entry name" value="Tscrpt_reg_IclR_N"/>
</dbReference>
<dbReference type="STRING" id="1193182.BN11_210008"/>
<dbReference type="AlphaFoldDB" id="W6JU50"/>
<dbReference type="SUPFAM" id="SSF52172">
    <property type="entry name" value="CheY-like"/>
    <property type="match status" value="1"/>
</dbReference>
<dbReference type="InterPro" id="IPR011006">
    <property type="entry name" value="CheY-like_superfamily"/>
</dbReference>
<dbReference type="SUPFAM" id="SSF46785">
    <property type="entry name" value="Winged helix' DNA-binding domain"/>
    <property type="match status" value="1"/>
</dbReference>
<evidence type="ECO:0000259" key="2">
    <source>
        <dbReference type="PROSITE" id="PS50110"/>
    </source>
</evidence>
<comment type="caution">
    <text evidence="3">The sequence shown here is derived from an EMBL/GenBank/DDBJ whole genome shotgun (WGS) entry which is preliminary data.</text>
</comment>
<dbReference type="InterPro" id="IPR036388">
    <property type="entry name" value="WH-like_DNA-bd_sf"/>
</dbReference>
<dbReference type="InterPro" id="IPR036390">
    <property type="entry name" value="WH_DNA-bd_sf"/>
</dbReference>
<dbReference type="Gene3D" id="3.40.50.2300">
    <property type="match status" value="1"/>
</dbReference>
<evidence type="ECO:0000313" key="4">
    <source>
        <dbReference type="Proteomes" id="UP000035763"/>
    </source>
</evidence>
<comment type="caution">
    <text evidence="1">Lacks conserved residue(s) required for the propagation of feature annotation.</text>
</comment>
<gene>
    <name evidence="3" type="ORF">BN11_210008</name>
</gene>
<keyword evidence="4" id="KW-1185">Reference proteome</keyword>
<organism evidence="3 4">
    <name type="scientific">Nostocoides australiense Ben110</name>
    <dbReference type="NCBI Taxonomy" id="1193182"/>
    <lineage>
        <taxon>Bacteria</taxon>
        <taxon>Bacillati</taxon>
        <taxon>Actinomycetota</taxon>
        <taxon>Actinomycetes</taxon>
        <taxon>Micrococcales</taxon>
        <taxon>Intrasporangiaceae</taxon>
        <taxon>Nostocoides</taxon>
    </lineage>
</organism>